<dbReference type="InterPro" id="IPR051918">
    <property type="entry name" value="STPP_CPPED1"/>
</dbReference>
<dbReference type="EMBL" id="CBCJ010000192">
    <property type="protein sequence ID" value="CDA72172.1"/>
    <property type="molecule type" value="Genomic_DNA"/>
</dbReference>
<dbReference type="Pfam" id="PF16370">
    <property type="entry name" value="MetallophosC"/>
    <property type="match status" value="1"/>
</dbReference>
<evidence type="ECO:0000313" key="4">
    <source>
        <dbReference type="EMBL" id="CDA72172.1"/>
    </source>
</evidence>
<evidence type="ECO:0000259" key="1">
    <source>
        <dbReference type="Pfam" id="PF00149"/>
    </source>
</evidence>
<dbReference type="Proteomes" id="UP000018362">
    <property type="component" value="Unassembled WGS sequence"/>
</dbReference>
<name>R6D355_9BACT</name>
<dbReference type="GeneID" id="79860259"/>
<dbReference type="SUPFAM" id="SSF56300">
    <property type="entry name" value="Metallo-dependent phosphatases"/>
    <property type="match status" value="1"/>
</dbReference>
<feature type="domain" description="Calcineurin-like phosphoesterase C-terminal" evidence="2">
    <location>
        <begin position="326"/>
        <end position="471"/>
    </location>
</feature>
<dbReference type="Pfam" id="PF16371">
    <property type="entry name" value="MetallophosN"/>
    <property type="match status" value="1"/>
</dbReference>
<dbReference type="InterPro" id="IPR032285">
    <property type="entry name" value="Metallophos_N"/>
</dbReference>
<dbReference type="PANTHER" id="PTHR43143">
    <property type="entry name" value="METALLOPHOSPHOESTERASE, CALCINEURIN SUPERFAMILY"/>
    <property type="match status" value="1"/>
</dbReference>
<dbReference type="RefSeq" id="WP_022125020.1">
    <property type="nucleotide sequence ID" value="NZ_FR880879.1"/>
</dbReference>
<accession>R6D355</accession>
<sequence>MRHILCILLSVFGLTTGMTQHLHQIRGTVFCENKGICGVVVSDGKNCVQTDKQGNYSLNIDNESRFVFISTPSGYLTEIKENTIPLFYKPIDRSADKNYNFHLKKNPHDDLNHVFFAQADVQAIRPENLETYHTFLNDYQEELASYRNTDIFGIDCGDITGDNAQLFPPYIEAIKSLNIPVYRAIGNHDMDYNGRSFETSQHSFESFFGPTCYSFNKGKVHYIILNNNFYIGREFYYIGYIDEKTFQWLEKDLSFLEEGTPLVIVMHIPTRLTEKQQPFQFDYNTLADQTVNAEAFHQLIKDHPTHIISGHMHYNLNICYNDKLMEHNTAAICGTWWCSDICLDGTPRGYGIYQVNGNQLIWKYKCIGKPDNYQARVYLPGASKEFPQAIIANVWNWDKLWKVEWMEDGKLMGEMTQYTAYDPLAEKMCQEAVQTYSWIAPVKTNHLFKAIPQNPQAQISVKITDRFGHEYIQSAQDFSSFFLQYQK</sequence>
<dbReference type="Gene3D" id="3.60.21.10">
    <property type="match status" value="1"/>
</dbReference>
<dbReference type="Pfam" id="PF00149">
    <property type="entry name" value="Metallophos"/>
    <property type="match status" value="1"/>
</dbReference>
<evidence type="ECO:0000313" key="5">
    <source>
        <dbReference type="Proteomes" id="UP000018362"/>
    </source>
</evidence>
<comment type="caution">
    <text evidence="4">The sequence shown here is derived from an EMBL/GenBank/DDBJ whole genome shotgun (WGS) entry which is preliminary data.</text>
</comment>
<gene>
    <name evidence="4" type="ORF">BN509_00445</name>
</gene>
<reference evidence="4" key="1">
    <citation type="submission" date="2012-11" db="EMBL/GenBank/DDBJ databases">
        <title>Dependencies among metagenomic species, viruses, plasmids and units of genetic variation.</title>
        <authorList>
            <person name="Nielsen H.B."/>
            <person name="Almeida M."/>
            <person name="Juncker A.S."/>
            <person name="Rasmussen S."/>
            <person name="Li J."/>
            <person name="Sunagawa S."/>
            <person name="Plichta D."/>
            <person name="Gautier L."/>
            <person name="Le Chatelier E."/>
            <person name="Peletier E."/>
            <person name="Bonde I."/>
            <person name="Nielsen T."/>
            <person name="Manichanh C."/>
            <person name="Arumugam M."/>
            <person name="Batto J."/>
            <person name="Santos M.B.Q.D."/>
            <person name="Blom N."/>
            <person name="Borruel N."/>
            <person name="Burgdorf K.S."/>
            <person name="Boumezbeur F."/>
            <person name="Casellas F."/>
            <person name="Dore J."/>
            <person name="Guarner F."/>
            <person name="Hansen T."/>
            <person name="Hildebrand F."/>
            <person name="Kaas R.S."/>
            <person name="Kennedy S."/>
            <person name="Kristiansen K."/>
            <person name="Kultima J.R."/>
            <person name="Leonard P."/>
            <person name="Levenez F."/>
            <person name="Lund O."/>
            <person name="Moumen B."/>
            <person name="Le Paslier D."/>
            <person name="Pons N."/>
            <person name="Pedersen O."/>
            <person name="Prifti E."/>
            <person name="Qin J."/>
            <person name="Raes J."/>
            <person name="Tap J."/>
            <person name="Tims S."/>
            <person name="Ussery D.W."/>
            <person name="Yamada T."/>
            <person name="MetaHit consortium"/>
            <person name="Renault P."/>
            <person name="Sicheritz-Ponten T."/>
            <person name="Bork P."/>
            <person name="Wang J."/>
            <person name="Brunak S."/>
            <person name="Ehrlich S.D."/>
        </authorList>
    </citation>
    <scope>NUCLEOTIDE SEQUENCE [LARGE SCALE GENOMIC DNA]</scope>
</reference>
<proteinExistence type="predicted"/>
<evidence type="ECO:0000259" key="3">
    <source>
        <dbReference type="Pfam" id="PF16371"/>
    </source>
</evidence>
<dbReference type="InterPro" id="IPR032288">
    <property type="entry name" value="Metallophos_C"/>
</dbReference>
<feature type="domain" description="Calcineurin-like phosphoesterase N-terminal" evidence="3">
    <location>
        <begin position="27"/>
        <end position="103"/>
    </location>
</feature>
<dbReference type="GO" id="GO:0016787">
    <property type="term" value="F:hydrolase activity"/>
    <property type="evidence" value="ECO:0007669"/>
    <property type="project" value="InterPro"/>
</dbReference>
<dbReference type="AlphaFoldDB" id="R6D355"/>
<dbReference type="PANTHER" id="PTHR43143:SF1">
    <property type="entry name" value="SERINE_THREONINE-PROTEIN PHOSPHATASE CPPED1"/>
    <property type="match status" value="1"/>
</dbReference>
<evidence type="ECO:0000259" key="2">
    <source>
        <dbReference type="Pfam" id="PF16370"/>
    </source>
</evidence>
<feature type="domain" description="Calcineurin-like phosphoesterase" evidence="1">
    <location>
        <begin position="119"/>
        <end position="314"/>
    </location>
</feature>
<dbReference type="InterPro" id="IPR004843">
    <property type="entry name" value="Calcineurin-like_PHP"/>
</dbReference>
<protein>
    <submittedName>
        <fullName evidence="4">Ser/Thr phosphatase family protein</fullName>
    </submittedName>
</protein>
<dbReference type="InterPro" id="IPR029052">
    <property type="entry name" value="Metallo-depent_PP-like"/>
</dbReference>
<organism evidence="4 5">
    <name type="scientific">Phocaeicola coprocola CAG:162</name>
    <dbReference type="NCBI Taxonomy" id="1263040"/>
    <lineage>
        <taxon>Bacteria</taxon>
        <taxon>Pseudomonadati</taxon>
        <taxon>Bacteroidota</taxon>
        <taxon>Bacteroidia</taxon>
        <taxon>Bacteroidales</taxon>
        <taxon>Bacteroidaceae</taxon>
        <taxon>Phocaeicola</taxon>
    </lineage>
</organism>